<evidence type="ECO:0000313" key="3">
    <source>
        <dbReference type="Proteomes" id="UP000596857"/>
    </source>
</evidence>
<accession>A0ABX1YF41</accession>
<dbReference type="InterPro" id="IPR016181">
    <property type="entry name" value="Acyl_CoA_acyltransferase"/>
</dbReference>
<evidence type="ECO:0000313" key="2">
    <source>
        <dbReference type="EMBL" id="NOU78500.1"/>
    </source>
</evidence>
<comment type="caution">
    <text evidence="2">The sequence shown here is derived from an EMBL/GenBank/DDBJ whole genome shotgun (WGS) entry which is preliminary data.</text>
</comment>
<dbReference type="Pfam" id="PF13673">
    <property type="entry name" value="Acetyltransf_10"/>
    <property type="match status" value="1"/>
</dbReference>
<evidence type="ECO:0000259" key="1">
    <source>
        <dbReference type="PROSITE" id="PS51186"/>
    </source>
</evidence>
<dbReference type="PANTHER" id="PTHR43451:SF1">
    <property type="entry name" value="ACETYLTRANSFERASE"/>
    <property type="match status" value="1"/>
</dbReference>
<reference evidence="2 3" key="1">
    <citation type="submission" date="2019-10" db="EMBL/GenBank/DDBJ databases">
        <title>Description of Paenibacillus terricola sp. nov.</title>
        <authorList>
            <person name="Carlier A."/>
            <person name="Qi S."/>
        </authorList>
    </citation>
    <scope>NUCLEOTIDE SEQUENCE [LARGE SCALE GENOMIC DNA]</scope>
    <source>
        <strain evidence="2 3">LMG 31459</strain>
    </source>
</reference>
<organism evidence="2 3">
    <name type="scientific">Paenibacillus phytohabitans</name>
    <dbReference type="NCBI Taxonomy" id="2654978"/>
    <lineage>
        <taxon>Bacteria</taxon>
        <taxon>Bacillati</taxon>
        <taxon>Bacillota</taxon>
        <taxon>Bacilli</taxon>
        <taxon>Bacillales</taxon>
        <taxon>Paenibacillaceae</taxon>
        <taxon>Paenibacillus</taxon>
    </lineage>
</organism>
<name>A0ABX1YF41_9BACL</name>
<dbReference type="CDD" id="cd04301">
    <property type="entry name" value="NAT_SF"/>
    <property type="match status" value="1"/>
</dbReference>
<dbReference type="EMBL" id="WHOB01000020">
    <property type="protein sequence ID" value="NOU78500.1"/>
    <property type="molecule type" value="Genomic_DNA"/>
</dbReference>
<sequence length="203" mass="22973">MAEMVYNGQFSQEEADCLFYFLNTGRISLNYAILRRLKHPVRIKETCRMTAIAIRQLMPGEEKLITPLIREAFDIHISVNYSAQGVIEFYKYIELAAIRKRMQQDHEIFITTSGPGVTGIIELRNNNHISLLFVKNAHKGTGIGRILLQHAVDKMKADGVRQITVNSSPNSIGFYASQGFVPIGEEEEERGIRSLSMKLDLEG</sequence>
<feature type="domain" description="N-acetyltransferase" evidence="1">
    <location>
        <begin position="52"/>
        <end position="202"/>
    </location>
</feature>
<dbReference type="PROSITE" id="PS51186">
    <property type="entry name" value="GNAT"/>
    <property type="match status" value="1"/>
</dbReference>
<dbReference type="Gene3D" id="3.40.630.30">
    <property type="match status" value="1"/>
</dbReference>
<protein>
    <submittedName>
        <fullName evidence="2">GNAT family N-acetyltransferase</fullName>
    </submittedName>
</protein>
<dbReference type="InterPro" id="IPR052564">
    <property type="entry name" value="N-acetyltrans/Recomb-assoc"/>
</dbReference>
<dbReference type="Proteomes" id="UP000596857">
    <property type="component" value="Unassembled WGS sequence"/>
</dbReference>
<dbReference type="PANTHER" id="PTHR43451">
    <property type="entry name" value="ACETYLTRANSFERASE (GNAT) FAMILY PROTEIN"/>
    <property type="match status" value="1"/>
</dbReference>
<dbReference type="SUPFAM" id="SSF55729">
    <property type="entry name" value="Acyl-CoA N-acyltransferases (Nat)"/>
    <property type="match status" value="1"/>
</dbReference>
<keyword evidence="3" id="KW-1185">Reference proteome</keyword>
<gene>
    <name evidence="2" type="ORF">GC101_06350</name>
</gene>
<proteinExistence type="predicted"/>
<dbReference type="InterPro" id="IPR000182">
    <property type="entry name" value="GNAT_dom"/>
</dbReference>